<protein>
    <submittedName>
        <fullName evidence="1">Uncharacterized protein</fullName>
    </submittedName>
</protein>
<sequence>MARRYPNRVYMDWPAPYETSREQRFPFGQVMELPNGSIYRYTRMGPTIGIGARLYQSEVPDAEFDTLVVATGAVAGDTQLIITNGTTAVTVNEFAEGQVVIETASGLGHVYPIKDNTIAASGAAITINLADGVTFQSVVTAGTHAATLTKNPWLDVIIAPAVATA</sequence>
<feature type="non-terminal residue" evidence="1">
    <location>
        <position position="165"/>
    </location>
</feature>
<gene>
    <name evidence="1" type="ORF">LCGC14_2849780</name>
</gene>
<organism evidence="1">
    <name type="scientific">marine sediment metagenome</name>
    <dbReference type="NCBI Taxonomy" id="412755"/>
    <lineage>
        <taxon>unclassified sequences</taxon>
        <taxon>metagenomes</taxon>
        <taxon>ecological metagenomes</taxon>
    </lineage>
</organism>
<reference evidence="1" key="1">
    <citation type="journal article" date="2015" name="Nature">
        <title>Complex archaea that bridge the gap between prokaryotes and eukaryotes.</title>
        <authorList>
            <person name="Spang A."/>
            <person name="Saw J.H."/>
            <person name="Jorgensen S.L."/>
            <person name="Zaremba-Niedzwiedzka K."/>
            <person name="Martijn J."/>
            <person name="Lind A.E."/>
            <person name="van Eijk R."/>
            <person name="Schleper C."/>
            <person name="Guy L."/>
            <person name="Ettema T.J."/>
        </authorList>
    </citation>
    <scope>NUCLEOTIDE SEQUENCE</scope>
</reference>
<comment type="caution">
    <text evidence="1">The sequence shown here is derived from an EMBL/GenBank/DDBJ whole genome shotgun (WGS) entry which is preliminary data.</text>
</comment>
<dbReference type="AlphaFoldDB" id="A0A0F9AH04"/>
<name>A0A0F9AH04_9ZZZZ</name>
<evidence type="ECO:0000313" key="1">
    <source>
        <dbReference type="EMBL" id="KKK77819.1"/>
    </source>
</evidence>
<proteinExistence type="predicted"/>
<dbReference type="EMBL" id="LAZR01054768">
    <property type="protein sequence ID" value="KKK77819.1"/>
    <property type="molecule type" value="Genomic_DNA"/>
</dbReference>
<accession>A0A0F9AH04</accession>